<evidence type="ECO:0000256" key="1">
    <source>
        <dbReference type="SAM" id="MobiDB-lite"/>
    </source>
</evidence>
<reference evidence="2 3" key="1">
    <citation type="journal article" date="2019" name="Int. J. Syst. Evol. Microbiol.">
        <title>The Global Catalogue of Microorganisms (GCM) 10K type strain sequencing project: providing services to taxonomists for standard genome sequencing and annotation.</title>
        <authorList>
            <consortium name="The Broad Institute Genomics Platform"/>
            <consortium name="The Broad Institute Genome Sequencing Center for Infectious Disease"/>
            <person name="Wu L."/>
            <person name="Ma J."/>
        </authorList>
    </citation>
    <scope>NUCLEOTIDE SEQUENCE [LARGE SCALE GENOMIC DNA]</scope>
    <source>
        <strain evidence="2 3">JCM 13595</strain>
    </source>
</reference>
<keyword evidence="3" id="KW-1185">Reference proteome</keyword>
<evidence type="ECO:0000313" key="2">
    <source>
        <dbReference type="EMBL" id="GAA2036950.1"/>
    </source>
</evidence>
<feature type="compositionally biased region" description="Acidic residues" evidence="1">
    <location>
        <begin position="32"/>
        <end position="66"/>
    </location>
</feature>
<protein>
    <submittedName>
        <fullName evidence="2">Uncharacterized protein</fullName>
    </submittedName>
</protein>
<gene>
    <name evidence="2" type="ORF">GCM10009720_16930</name>
</gene>
<feature type="region of interest" description="Disordered" evidence="1">
    <location>
        <begin position="28"/>
        <end position="82"/>
    </location>
</feature>
<comment type="caution">
    <text evidence="2">The sequence shown here is derived from an EMBL/GenBank/DDBJ whole genome shotgun (WGS) entry which is preliminary data.</text>
</comment>
<organism evidence="2 3">
    <name type="scientific">Yaniella flava</name>
    <dbReference type="NCBI Taxonomy" id="287930"/>
    <lineage>
        <taxon>Bacteria</taxon>
        <taxon>Bacillati</taxon>
        <taxon>Actinomycetota</taxon>
        <taxon>Actinomycetes</taxon>
        <taxon>Micrococcales</taxon>
        <taxon>Micrococcaceae</taxon>
        <taxon>Yaniella</taxon>
    </lineage>
</organism>
<dbReference type="Proteomes" id="UP001501461">
    <property type="component" value="Unassembled WGS sequence"/>
</dbReference>
<sequence length="97" mass="9787">MFKKTDSNRSKLYAGFAGVAALALLTACGGDEPAEEESPADPGVEQEDPMQEDPAGEDPAEEDPMGEEGGAAEIEGAGEDNATSLVGLAGNAVSFAL</sequence>
<evidence type="ECO:0000313" key="3">
    <source>
        <dbReference type="Proteomes" id="UP001501461"/>
    </source>
</evidence>
<dbReference type="PROSITE" id="PS51257">
    <property type="entry name" value="PROKAR_LIPOPROTEIN"/>
    <property type="match status" value="1"/>
</dbReference>
<dbReference type="EMBL" id="BAAAMN010000029">
    <property type="protein sequence ID" value="GAA2036950.1"/>
    <property type="molecule type" value="Genomic_DNA"/>
</dbReference>
<dbReference type="RefSeq" id="WP_343957550.1">
    <property type="nucleotide sequence ID" value="NZ_BAAAMN010000029.1"/>
</dbReference>
<name>A0ABN2UHG2_9MICC</name>
<accession>A0ABN2UHG2</accession>
<proteinExistence type="predicted"/>